<evidence type="ECO:0000256" key="8">
    <source>
        <dbReference type="SAM" id="Phobius"/>
    </source>
</evidence>
<evidence type="ECO:0000256" key="2">
    <source>
        <dbReference type="ARBA" id="ARBA00009607"/>
    </source>
</evidence>
<comment type="similarity">
    <text evidence="2">Belongs to the PEN-2 family.</text>
</comment>
<keyword evidence="10" id="KW-1185">Reference proteome</keyword>
<organism evidence="11">
    <name type="scientific">Echinostoma caproni</name>
    <dbReference type="NCBI Taxonomy" id="27848"/>
    <lineage>
        <taxon>Eukaryota</taxon>
        <taxon>Metazoa</taxon>
        <taxon>Spiralia</taxon>
        <taxon>Lophotrochozoa</taxon>
        <taxon>Platyhelminthes</taxon>
        <taxon>Trematoda</taxon>
        <taxon>Digenea</taxon>
        <taxon>Plagiorchiida</taxon>
        <taxon>Echinostomata</taxon>
        <taxon>Echinostomatoidea</taxon>
        <taxon>Echinostomatidae</taxon>
        <taxon>Echinostoma</taxon>
    </lineage>
</organism>
<dbReference type="Proteomes" id="UP000272942">
    <property type="component" value="Unassembled WGS sequence"/>
</dbReference>
<dbReference type="Pfam" id="PF10251">
    <property type="entry name" value="PEN-2"/>
    <property type="match status" value="1"/>
</dbReference>
<dbReference type="PANTHER" id="PTHR16318:SF0">
    <property type="entry name" value="GAMMA-SECRETASE SUBUNIT PEN-2"/>
    <property type="match status" value="1"/>
</dbReference>
<evidence type="ECO:0000256" key="6">
    <source>
        <dbReference type="ARBA" id="ARBA00022989"/>
    </source>
</evidence>
<reference evidence="11" key="1">
    <citation type="submission" date="2016-06" db="UniProtKB">
        <authorList>
            <consortium name="WormBaseParasite"/>
        </authorList>
    </citation>
    <scope>IDENTIFICATION</scope>
</reference>
<evidence type="ECO:0000256" key="1">
    <source>
        <dbReference type="ARBA" id="ARBA00004141"/>
    </source>
</evidence>
<reference evidence="9 10" key="2">
    <citation type="submission" date="2018-11" db="EMBL/GenBank/DDBJ databases">
        <authorList>
            <consortium name="Pathogen Informatics"/>
        </authorList>
    </citation>
    <scope>NUCLEOTIDE SEQUENCE [LARGE SCALE GENOMIC DNA]</scope>
    <source>
        <strain evidence="9 10">Egypt</strain>
    </source>
</reference>
<dbReference type="GO" id="GO:0007219">
    <property type="term" value="P:Notch signaling pathway"/>
    <property type="evidence" value="ECO:0007669"/>
    <property type="project" value="UniProtKB-KW"/>
</dbReference>
<evidence type="ECO:0000313" key="11">
    <source>
        <dbReference type="WBParaSite" id="ECPE_0000151901-mRNA-1"/>
    </source>
</evidence>
<keyword evidence="5" id="KW-0914">Notch signaling pathway</keyword>
<evidence type="ECO:0000256" key="7">
    <source>
        <dbReference type="ARBA" id="ARBA00023136"/>
    </source>
</evidence>
<protein>
    <recommendedName>
        <fullName evidence="3">Gamma-secretase subunit PEN-2</fullName>
    </recommendedName>
</protein>
<evidence type="ECO:0000256" key="5">
    <source>
        <dbReference type="ARBA" id="ARBA00022976"/>
    </source>
</evidence>
<accession>A0A183A3I4</accession>
<dbReference type="EMBL" id="UZAN01010374">
    <property type="protein sequence ID" value="VDP40496.1"/>
    <property type="molecule type" value="Genomic_DNA"/>
</dbReference>
<dbReference type="InterPro" id="IPR019379">
    <property type="entry name" value="Gamma_Secretase_Asp_P_PEN2"/>
</dbReference>
<evidence type="ECO:0000313" key="9">
    <source>
        <dbReference type="EMBL" id="VDP40496.1"/>
    </source>
</evidence>
<evidence type="ECO:0000256" key="4">
    <source>
        <dbReference type="ARBA" id="ARBA00022692"/>
    </source>
</evidence>
<proteinExistence type="inferred from homology"/>
<evidence type="ECO:0000256" key="3">
    <source>
        <dbReference type="ARBA" id="ARBA00018306"/>
    </source>
</evidence>
<feature type="transmembrane region" description="Helical" evidence="8">
    <location>
        <begin position="18"/>
        <end position="38"/>
    </location>
</feature>
<keyword evidence="6 8" id="KW-1133">Transmembrane helix</keyword>
<sequence length="101" mass="12001">MDVNKLSNQEKLKICRTYFFAGLPFLPFVWWINVFSFLREVLYARPYPELQPIKRYVLFSLIGALFWTLALILWLAFYYTSRVAWGELGDRLSFNIPAGRL</sequence>
<evidence type="ECO:0000313" key="10">
    <source>
        <dbReference type="Proteomes" id="UP000272942"/>
    </source>
</evidence>
<dbReference type="OrthoDB" id="524898at2759"/>
<dbReference type="GO" id="GO:0070765">
    <property type="term" value="C:gamma-secretase complex"/>
    <property type="evidence" value="ECO:0007669"/>
    <property type="project" value="TreeGrafter"/>
</dbReference>
<comment type="subcellular location">
    <subcellularLocation>
        <location evidence="1">Membrane</location>
        <topology evidence="1">Multi-pass membrane protein</topology>
    </subcellularLocation>
</comment>
<dbReference type="PANTHER" id="PTHR16318">
    <property type="entry name" value="GAMMA-SECRETASE SUBUNIT PEN-2"/>
    <property type="match status" value="1"/>
</dbReference>
<gene>
    <name evidence="9" type="ORF">ECPE_LOCUS1517</name>
</gene>
<keyword evidence="7 8" id="KW-0472">Membrane</keyword>
<name>A0A183A3I4_9TREM</name>
<feature type="transmembrane region" description="Helical" evidence="8">
    <location>
        <begin position="58"/>
        <end position="79"/>
    </location>
</feature>
<dbReference type="AlphaFoldDB" id="A0A183A3I4"/>
<dbReference type="WBParaSite" id="ECPE_0000151901-mRNA-1">
    <property type="protein sequence ID" value="ECPE_0000151901-mRNA-1"/>
    <property type="gene ID" value="ECPE_0000151901"/>
</dbReference>
<keyword evidence="4 8" id="KW-0812">Transmembrane</keyword>